<comment type="caution">
    <text evidence="2">The sequence shown here is derived from an EMBL/GenBank/DDBJ whole genome shotgun (WGS) entry which is preliminary data.</text>
</comment>
<dbReference type="RefSeq" id="WP_094541587.1">
    <property type="nucleotide sequence ID" value="NZ_JBHEER010000001.1"/>
</dbReference>
<evidence type="ECO:0000259" key="1">
    <source>
        <dbReference type="Pfam" id="PF13521"/>
    </source>
</evidence>
<dbReference type="Pfam" id="PF13521">
    <property type="entry name" value="AAA_28"/>
    <property type="match status" value="1"/>
</dbReference>
<dbReference type="Gene3D" id="3.40.50.300">
    <property type="entry name" value="P-loop containing nucleotide triphosphate hydrolases"/>
    <property type="match status" value="1"/>
</dbReference>
<dbReference type="EMBL" id="NNRL01000163">
    <property type="protein sequence ID" value="OYR10943.1"/>
    <property type="molecule type" value="Genomic_DNA"/>
</dbReference>
<dbReference type="SUPFAM" id="SSF52540">
    <property type="entry name" value="P-loop containing nucleoside triphosphate hydrolases"/>
    <property type="match status" value="1"/>
</dbReference>
<dbReference type="InterPro" id="IPR027417">
    <property type="entry name" value="P-loop_NTPase"/>
</dbReference>
<gene>
    <name evidence="2" type="ORF">CEV33_2409</name>
</gene>
<reference evidence="2 3" key="1">
    <citation type="submission" date="2017-07" db="EMBL/GenBank/DDBJ databases">
        <title>Phylogenetic study on the rhizospheric bacterium Ochrobactrum sp. A44.</title>
        <authorList>
            <person name="Krzyzanowska D.M."/>
            <person name="Ossowicki A."/>
            <person name="Rajewska M."/>
            <person name="Maciag T."/>
            <person name="Kaczynski Z."/>
            <person name="Czerwicka M."/>
            <person name="Jafra S."/>
        </authorList>
    </citation>
    <scope>NUCLEOTIDE SEQUENCE [LARGE SCALE GENOMIC DNA]</scope>
    <source>
        <strain evidence="2 3">OgA9a</strain>
    </source>
</reference>
<dbReference type="AlphaFoldDB" id="A0A256F846"/>
<feature type="domain" description="NadR/Ttd14 AAA" evidence="1">
    <location>
        <begin position="9"/>
        <end position="172"/>
    </location>
</feature>
<keyword evidence="3" id="KW-1185">Reference proteome</keyword>
<dbReference type="InterPro" id="IPR038727">
    <property type="entry name" value="NadR/Ttd14_AAA_dom"/>
</dbReference>
<dbReference type="OrthoDB" id="5638848at2"/>
<dbReference type="Proteomes" id="UP000216478">
    <property type="component" value="Unassembled WGS sequence"/>
</dbReference>
<proteinExistence type="predicted"/>
<evidence type="ECO:0000313" key="3">
    <source>
        <dbReference type="Proteomes" id="UP000216478"/>
    </source>
</evidence>
<name>A0A256F846_9HYPH</name>
<organism evidence="2 3">
    <name type="scientific">Brucella grignonensis</name>
    <dbReference type="NCBI Taxonomy" id="94627"/>
    <lineage>
        <taxon>Bacteria</taxon>
        <taxon>Pseudomonadati</taxon>
        <taxon>Pseudomonadota</taxon>
        <taxon>Alphaproteobacteria</taxon>
        <taxon>Hyphomicrobiales</taxon>
        <taxon>Brucellaceae</taxon>
        <taxon>Brucella/Ochrobactrum group</taxon>
        <taxon>Brucella</taxon>
    </lineage>
</organism>
<accession>A0A256F846</accession>
<evidence type="ECO:0000313" key="2">
    <source>
        <dbReference type="EMBL" id="OYR10943.1"/>
    </source>
</evidence>
<sequence>MSHDYQRFIIISGGPGSGKSTLIDALEKQGFSRTVEAGRAIIQDQAAIGGTRLPWADRSLFAELMLSWEMRSHKAAQALDDPVFFDRGVPDVIGYLKLCKLPVPPHMYEAAKVIQYNRTVFLAPPWPEIFGQDAERKQDFDEALRTFEAMEQIYRELGYEITLLPKLSVQERVHFISSNLRSDFL</sequence>
<protein>
    <submittedName>
        <fullName evidence="2">AAA domain protein</fullName>
    </submittedName>
</protein>